<dbReference type="GO" id="GO:0008270">
    <property type="term" value="F:zinc ion binding"/>
    <property type="evidence" value="ECO:0007669"/>
    <property type="project" value="UniProtKB-KW"/>
</dbReference>
<evidence type="ECO:0000313" key="8">
    <source>
        <dbReference type="Proteomes" id="UP001187531"/>
    </source>
</evidence>
<dbReference type="PANTHER" id="PTHR13363:SF6">
    <property type="entry name" value="RING FINGER AND SPRY DOMAIN-CONTAINING PROTEIN 1"/>
    <property type="match status" value="1"/>
</dbReference>
<dbReference type="GO" id="GO:0005737">
    <property type="term" value="C:cytoplasm"/>
    <property type="evidence" value="ECO:0007669"/>
    <property type="project" value="TreeGrafter"/>
</dbReference>
<dbReference type="AlphaFoldDB" id="A0AA88H6A7"/>
<feature type="domain" description="RING-type" evidence="5">
    <location>
        <begin position="479"/>
        <end position="514"/>
    </location>
</feature>
<evidence type="ECO:0008006" key="9">
    <source>
        <dbReference type="Google" id="ProtNLM"/>
    </source>
</evidence>
<evidence type="ECO:0000256" key="3">
    <source>
        <dbReference type="ARBA" id="ARBA00022833"/>
    </source>
</evidence>
<evidence type="ECO:0000256" key="2">
    <source>
        <dbReference type="ARBA" id="ARBA00022771"/>
    </source>
</evidence>
<dbReference type="InterPro" id="IPR003877">
    <property type="entry name" value="SPRY_dom"/>
</dbReference>
<keyword evidence="8" id="KW-1185">Reference proteome</keyword>
<dbReference type="InterPro" id="IPR001870">
    <property type="entry name" value="B30.2/SPRY"/>
</dbReference>
<dbReference type="GO" id="GO:0051603">
    <property type="term" value="P:proteolysis involved in protein catabolic process"/>
    <property type="evidence" value="ECO:0007669"/>
    <property type="project" value="TreeGrafter"/>
</dbReference>
<evidence type="ECO:0000256" key="4">
    <source>
        <dbReference type="PROSITE-ProRule" id="PRU00175"/>
    </source>
</evidence>
<feature type="domain" description="B30.2/SPRY" evidence="6">
    <location>
        <begin position="251"/>
        <end position="434"/>
    </location>
</feature>
<organism evidence="7 8">
    <name type="scientific">Artemia franciscana</name>
    <name type="common">Brine shrimp</name>
    <name type="synonym">Artemia sanfranciscana</name>
    <dbReference type="NCBI Taxonomy" id="6661"/>
    <lineage>
        <taxon>Eukaryota</taxon>
        <taxon>Metazoa</taxon>
        <taxon>Ecdysozoa</taxon>
        <taxon>Arthropoda</taxon>
        <taxon>Crustacea</taxon>
        <taxon>Branchiopoda</taxon>
        <taxon>Anostraca</taxon>
        <taxon>Artemiidae</taxon>
        <taxon>Artemia</taxon>
    </lineage>
</organism>
<keyword evidence="2 4" id="KW-0863">Zinc-finger</keyword>
<dbReference type="InterPro" id="IPR013083">
    <property type="entry name" value="Znf_RING/FYVE/PHD"/>
</dbReference>
<sequence length="551" mass="61481">MGQCCSQVEESRPAISPDSPVVRSKEELSLLHILPPSEVRKMKKLYPSVKKCILEELHTVETVSDHNVSSDSMQVLEQIASTPSGWFLVLYSLVEVVPAESELGPAVISLIIESCPLPSKDSIGRVPELFWLSARRPKPGKHENRRHKNIAIVLGALAERLAGPNSVVLLSDSALDYLIANLDVRNSPNLILFSIIALEKFAKTSDNMKVIKRRLNAIELSPLVSLEKWRRDKEFLKRHVGFCAEWCLDNIFVPEHRVFTYIQQDMSNINAILNSSDVGEYLKLSADGLEARNDVVSFESARCTFAVNEGRWFYEVEVLTGGIMQIGWATLEAKFLNHDGYGTGDDENSIAFDGSRKLIWYNALPASHSLDRWKPGDIVGCFLDLESQEIDFALNGKWTGPQKEFFNKPRTEVFAAVSLMAYQQAVFNFGDKKFSYPPDSKSFKTFNASAILEPNEKLILPRPIKLELIRNATVPEDCCALCCERKADTLLSPCLHSGFCQICAGVLDLCPLCRLPIAGRESVPKLDDCQAVTALIMSTTFSEHINVENIA</sequence>
<dbReference type="SMART" id="SM00184">
    <property type="entry name" value="RING"/>
    <property type="match status" value="1"/>
</dbReference>
<dbReference type="PROSITE" id="PS50089">
    <property type="entry name" value="ZF_RING_2"/>
    <property type="match status" value="1"/>
</dbReference>
<evidence type="ECO:0000313" key="7">
    <source>
        <dbReference type="EMBL" id="KAK2705548.1"/>
    </source>
</evidence>
<dbReference type="InterPro" id="IPR013320">
    <property type="entry name" value="ConA-like_dom_sf"/>
</dbReference>
<keyword evidence="3" id="KW-0862">Zinc</keyword>
<dbReference type="Gene3D" id="2.60.120.920">
    <property type="match status" value="1"/>
</dbReference>
<dbReference type="Pfam" id="PF00622">
    <property type="entry name" value="SPRY"/>
    <property type="match status" value="1"/>
</dbReference>
<dbReference type="Proteomes" id="UP001187531">
    <property type="component" value="Unassembled WGS sequence"/>
</dbReference>
<dbReference type="InterPro" id="IPR045129">
    <property type="entry name" value="RNF123/RKP/RSPRY1"/>
</dbReference>
<dbReference type="CDD" id="cd16566">
    <property type="entry name" value="RING-HC_RSPRY1"/>
    <property type="match status" value="1"/>
</dbReference>
<comment type="caution">
    <text evidence="7">The sequence shown here is derived from an EMBL/GenBank/DDBJ whole genome shotgun (WGS) entry which is preliminary data.</text>
</comment>
<keyword evidence="1" id="KW-0479">Metal-binding</keyword>
<evidence type="ECO:0000256" key="1">
    <source>
        <dbReference type="ARBA" id="ARBA00022723"/>
    </source>
</evidence>
<dbReference type="PANTHER" id="PTHR13363">
    <property type="entry name" value="RING FINGER AND SRY DOMAIN-CONTAINING"/>
    <property type="match status" value="1"/>
</dbReference>
<accession>A0AA88H6A7</accession>
<dbReference type="Pfam" id="PF13920">
    <property type="entry name" value="zf-C3HC4_3"/>
    <property type="match status" value="1"/>
</dbReference>
<dbReference type="InterPro" id="IPR001841">
    <property type="entry name" value="Znf_RING"/>
</dbReference>
<proteinExistence type="predicted"/>
<name>A0AA88H6A7_ARTSF</name>
<dbReference type="EMBL" id="JAVRJZ010000020">
    <property type="protein sequence ID" value="KAK2705548.1"/>
    <property type="molecule type" value="Genomic_DNA"/>
</dbReference>
<protein>
    <recommendedName>
        <fullName evidence="9">RING finger and SPRY domain-containing protein 1</fullName>
    </recommendedName>
</protein>
<dbReference type="PROSITE" id="PS50188">
    <property type="entry name" value="B302_SPRY"/>
    <property type="match status" value="1"/>
</dbReference>
<reference evidence="7" key="1">
    <citation type="submission" date="2023-07" db="EMBL/GenBank/DDBJ databases">
        <title>Chromosome-level genome assembly of Artemia franciscana.</title>
        <authorList>
            <person name="Jo E."/>
        </authorList>
    </citation>
    <scope>NUCLEOTIDE SEQUENCE</scope>
    <source>
        <tissue evidence="7">Whole body</tissue>
    </source>
</reference>
<evidence type="ECO:0000259" key="5">
    <source>
        <dbReference type="PROSITE" id="PS50089"/>
    </source>
</evidence>
<dbReference type="SMART" id="SM00449">
    <property type="entry name" value="SPRY"/>
    <property type="match status" value="1"/>
</dbReference>
<dbReference type="InterPro" id="IPR043136">
    <property type="entry name" value="B30.2/SPRY_sf"/>
</dbReference>
<dbReference type="Gene3D" id="3.30.40.10">
    <property type="entry name" value="Zinc/RING finger domain, C3HC4 (zinc finger)"/>
    <property type="match status" value="1"/>
</dbReference>
<gene>
    <name evidence="7" type="ORF">QYM36_015813</name>
</gene>
<evidence type="ECO:0000259" key="6">
    <source>
        <dbReference type="PROSITE" id="PS50188"/>
    </source>
</evidence>
<dbReference type="SUPFAM" id="SSF49899">
    <property type="entry name" value="Concanavalin A-like lectins/glucanases"/>
    <property type="match status" value="1"/>
</dbReference>
<dbReference type="GO" id="GO:0004842">
    <property type="term" value="F:ubiquitin-protein transferase activity"/>
    <property type="evidence" value="ECO:0007669"/>
    <property type="project" value="InterPro"/>
</dbReference>